<dbReference type="EMBL" id="JAUEIE010000001">
    <property type="protein sequence ID" value="MDN0021571.1"/>
    <property type="molecule type" value="Genomic_DNA"/>
</dbReference>
<evidence type="ECO:0000313" key="4">
    <source>
        <dbReference type="Proteomes" id="UP001167831"/>
    </source>
</evidence>
<evidence type="ECO:0000313" key="3">
    <source>
        <dbReference type="EMBL" id="MDN0024067.1"/>
    </source>
</evidence>
<feature type="region of interest" description="Disordered" evidence="1">
    <location>
        <begin position="24"/>
        <end position="54"/>
    </location>
</feature>
<evidence type="ECO:0000256" key="1">
    <source>
        <dbReference type="SAM" id="MobiDB-lite"/>
    </source>
</evidence>
<proteinExistence type="predicted"/>
<reference evidence="3" key="1">
    <citation type="submission" date="2023-06" db="EMBL/GenBank/DDBJ databases">
        <authorList>
            <person name="Zeman M."/>
            <person name="Kubasova T."/>
            <person name="Jahodarova E."/>
            <person name="Nykrynova M."/>
            <person name="Rychlik I."/>
        </authorList>
    </citation>
    <scope>NUCLEOTIDE SEQUENCE</scope>
    <source>
        <strain evidence="3">ET15</strain>
        <strain evidence="2">ET37</strain>
    </source>
</reference>
<dbReference type="RefSeq" id="WP_289824396.1">
    <property type="nucleotide sequence ID" value="NZ_JAUEIE010000001.1"/>
</dbReference>
<sequence length="54" mass="5605">MNKKEYLKPESKTIVMEGTEILAGSDGTGIHAGEQPVVGGDEDGEDDGSGNIDL</sequence>
<dbReference type="EMBL" id="JAUEIF010000001">
    <property type="protein sequence ID" value="MDN0024067.1"/>
    <property type="molecule type" value="Genomic_DNA"/>
</dbReference>
<dbReference type="AlphaFoldDB" id="A0AAW7JGR5"/>
<dbReference type="Proteomes" id="UP001168478">
    <property type="component" value="Unassembled WGS sequence"/>
</dbReference>
<name>A0AAW7JGR5_9BACT</name>
<dbReference type="Proteomes" id="UP001167831">
    <property type="component" value="Unassembled WGS sequence"/>
</dbReference>
<accession>A0AAW7JGR5</accession>
<evidence type="ECO:0000313" key="5">
    <source>
        <dbReference type="Proteomes" id="UP001168478"/>
    </source>
</evidence>
<organism evidence="3 5">
    <name type="scientific">Leyella lascolaii</name>
    <dbReference type="NCBI Taxonomy" id="1776379"/>
    <lineage>
        <taxon>Bacteria</taxon>
        <taxon>Pseudomonadati</taxon>
        <taxon>Bacteroidota</taxon>
        <taxon>Bacteroidia</taxon>
        <taxon>Bacteroidales</taxon>
        <taxon>Prevotellaceae</taxon>
        <taxon>Leyella</taxon>
    </lineage>
</organism>
<evidence type="ECO:0000313" key="2">
    <source>
        <dbReference type="EMBL" id="MDN0021571.1"/>
    </source>
</evidence>
<reference evidence="3" key="2">
    <citation type="submission" date="2023-08" db="EMBL/GenBank/DDBJ databases">
        <title>Identification and characterization of horizontal gene transfer across gut microbiota members of farm animals based on homology search.</title>
        <authorList>
            <person name="Schwarzerova J."/>
            <person name="Nykrynova M."/>
            <person name="Jureckova K."/>
            <person name="Cejkova D."/>
            <person name="Rychlik I."/>
        </authorList>
    </citation>
    <scope>NUCLEOTIDE SEQUENCE</scope>
    <source>
        <strain evidence="3">ET15</strain>
        <strain evidence="2">ET37</strain>
    </source>
</reference>
<protein>
    <recommendedName>
        <fullName evidence="6">Benenodin family lasso peptide</fullName>
    </recommendedName>
</protein>
<gene>
    <name evidence="2" type="ORF">QVN81_00825</name>
    <name evidence="3" type="ORF">QVN84_00815</name>
</gene>
<comment type="caution">
    <text evidence="3">The sequence shown here is derived from an EMBL/GenBank/DDBJ whole genome shotgun (WGS) entry which is preliminary data.</text>
</comment>
<evidence type="ECO:0008006" key="6">
    <source>
        <dbReference type="Google" id="ProtNLM"/>
    </source>
</evidence>
<keyword evidence="4" id="KW-1185">Reference proteome</keyword>